<feature type="compositionally biased region" description="Basic and acidic residues" evidence="1">
    <location>
        <begin position="41"/>
        <end position="53"/>
    </location>
</feature>
<proteinExistence type="predicted"/>
<reference evidence="2 3" key="1">
    <citation type="journal article" date="2021" name="Nat. Plants">
        <title>The Taxus genome provides insights into paclitaxel biosynthesis.</title>
        <authorList>
            <person name="Xiong X."/>
            <person name="Gou J."/>
            <person name="Liao Q."/>
            <person name="Li Y."/>
            <person name="Zhou Q."/>
            <person name="Bi G."/>
            <person name="Li C."/>
            <person name="Du R."/>
            <person name="Wang X."/>
            <person name="Sun T."/>
            <person name="Guo L."/>
            <person name="Liang H."/>
            <person name="Lu P."/>
            <person name="Wu Y."/>
            <person name="Zhang Z."/>
            <person name="Ro D.K."/>
            <person name="Shang Y."/>
            <person name="Huang S."/>
            <person name="Yan J."/>
        </authorList>
    </citation>
    <scope>NUCLEOTIDE SEQUENCE [LARGE SCALE GENOMIC DNA]</scope>
    <source>
        <strain evidence="2">Ta-2019</strain>
    </source>
</reference>
<sequence length="61" mass="6731">ISGKRIKDRHSEQGGGYRTTALFKVAVTRPLPRQGGGFVTEEQKAKKRGEQGKIKHVGAKR</sequence>
<evidence type="ECO:0000313" key="2">
    <source>
        <dbReference type="EMBL" id="KAH9303659.1"/>
    </source>
</evidence>
<protein>
    <submittedName>
        <fullName evidence="2">Uncharacterized protein</fullName>
    </submittedName>
</protein>
<feature type="non-terminal residue" evidence="2">
    <location>
        <position position="1"/>
    </location>
</feature>
<gene>
    <name evidence="2" type="ORF">KI387_008063</name>
</gene>
<feature type="region of interest" description="Disordered" evidence="1">
    <location>
        <begin position="31"/>
        <end position="61"/>
    </location>
</feature>
<dbReference type="AlphaFoldDB" id="A0AA38CVJ8"/>
<evidence type="ECO:0000313" key="3">
    <source>
        <dbReference type="Proteomes" id="UP000824469"/>
    </source>
</evidence>
<dbReference type="EMBL" id="JAHRHJ020000008">
    <property type="protein sequence ID" value="KAH9303659.1"/>
    <property type="molecule type" value="Genomic_DNA"/>
</dbReference>
<evidence type="ECO:0000256" key="1">
    <source>
        <dbReference type="SAM" id="MobiDB-lite"/>
    </source>
</evidence>
<name>A0AA38CVJ8_TAXCH</name>
<feature type="non-terminal residue" evidence="2">
    <location>
        <position position="61"/>
    </location>
</feature>
<keyword evidence="3" id="KW-1185">Reference proteome</keyword>
<dbReference type="Proteomes" id="UP000824469">
    <property type="component" value="Unassembled WGS sequence"/>
</dbReference>
<organism evidence="2 3">
    <name type="scientific">Taxus chinensis</name>
    <name type="common">Chinese yew</name>
    <name type="synonym">Taxus wallichiana var. chinensis</name>
    <dbReference type="NCBI Taxonomy" id="29808"/>
    <lineage>
        <taxon>Eukaryota</taxon>
        <taxon>Viridiplantae</taxon>
        <taxon>Streptophyta</taxon>
        <taxon>Embryophyta</taxon>
        <taxon>Tracheophyta</taxon>
        <taxon>Spermatophyta</taxon>
        <taxon>Pinopsida</taxon>
        <taxon>Pinidae</taxon>
        <taxon>Conifers II</taxon>
        <taxon>Cupressales</taxon>
        <taxon>Taxaceae</taxon>
        <taxon>Taxus</taxon>
    </lineage>
</organism>
<accession>A0AA38CVJ8</accession>
<comment type="caution">
    <text evidence="2">The sequence shown here is derived from an EMBL/GenBank/DDBJ whole genome shotgun (WGS) entry which is preliminary data.</text>
</comment>